<evidence type="ECO:0000313" key="1">
    <source>
        <dbReference type="EMBL" id="OXE28128.1"/>
    </source>
</evidence>
<protein>
    <submittedName>
        <fullName evidence="1">Uncharacterized protein</fullName>
    </submittedName>
</protein>
<name>A0A227IZQ7_VIBPH</name>
<evidence type="ECO:0000313" key="2">
    <source>
        <dbReference type="Proteomes" id="UP000214596"/>
    </source>
</evidence>
<sequence>EEASLSMFTAIDIEEKLDIAEWRADTFEQILLNLDKVYFSNVSYETDRHLSSLMQLEWLMFWSTEERRLSEYLIYSANKRLHYDDA</sequence>
<accession>A0A227IZQ7</accession>
<gene>
    <name evidence="1" type="ORF">CA163_35525</name>
</gene>
<dbReference type="EMBL" id="NIXT01004695">
    <property type="protein sequence ID" value="OXE28128.1"/>
    <property type="molecule type" value="Genomic_DNA"/>
</dbReference>
<proteinExistence type="predicted"/>
<dbReference type="Proteomes" id="UP000214596">
    <property type="component" value="Unassembled WGS sequence"/>
</dbReference>
<dbReference type="AlphaFoldDB" id="A0A227IZQ7"/>
<comment type="caution">
    <text evidence="1">The sequence shown here is derived from an EMBL/GenBank/DDBJ whole genome shotgun (WGS) entry which is preliminary data.</text>
</comment>
<organism evidence="1 2">
    <name type="scientific">Vibrio parahaemolyticus</name>
    <dbReference type="NCBI Taxonomy" id="670"/>
    <lineage>
        <taxon>Bacteria</taxon>
        <taxon>Pseudomonadati</taxon>
        <taxon>Pseudomonadota</taxon>
        <taxon>Gammaproteobacteria</taxon>
        <taxon>Vibrionales</taxon>
        <taxon>Vibrionaceae</taxon>
        <taxon>Vibrio</taxon>
    </lineage>
</organism>
<feature type="non-terminal residue" evidence="1">
    <location>
        <position position="1"/>
    </location>
</feature>
<reference evidence="1 2" key="1">
    <citation type="journal article" date="2017" name="Appl. Environ. Microbiol.">
        <title>Parallel evolution of two clades of a major Atlantic endemic Vibrio parahaemolyticus pathogen lineage by independent acquisition of related pathogenicity islands.</title>
        <authorList>
            <person name="Xu F."/>
            <person name="Gonzalez-Escalona N."/>
            <person name="Drees K.P."/>
            <person name="Sebra R.P."/>
            <person name="Cooper V.S."/>
            <person name="Jones S.H."/>
            <person name="Whistler C.A."/>
        </authorList>
    </citation>
    <scope>NUCLEOTIDE SEQUENCE [LARGE SCALE GENOMIC DNA]</scope>
    <source>
        <strain evidence="1 2">MAVP-3</strain>
    </source>
</reference>
<feature type="non-terminal residue" evidence="1">
    <location>
        <position position="86"/>
    </location>
</feature>